<comment type="caution">
    <text evidence="1">The sequence shown here is derived from an EMBL/GenBank/DDBJ whole genome shotgun (WGS) entry which is preliminary data.</text>
</comment>
<dbReference type="Proteomes" id="UP000027920">
    <property type="component" value="Unassembled WGS sequence"/>
</dbReference>
<dbReference type="OrthoDB" id="4121194at2759"/>
<dbReference type="RefSeq" id="XP_013263479.1">
    <property type="nucleotide sequence ID" value="XM_013408025.1"/>
</dbReference>
<reference evidence="1 2" key="1">
    <citation type="submission" date="2013-03" db="EMBL/GenBank/DDBJ databases">
        <title>The Genome Sequence of Exophiala aquamarina CBS 119918.</title>
        <authorList>
            <consortium name="The Broad Institute Genomics Platform"/>
            <person name="Cuomo C."/>
            <person name="de Hoog S."/>
            <person name="Gorbushina A."/>
            <person name="Walker B."/>
            <person name="Young S.K."/>
            <person name="Zeng Q."/>
            <person name="Gargeya S."/>
            <person name="Fitzgerald M."/>
            <person name="Haas B."/>
            <person name="Abouelleil A."/>
            <person name="Allen A.W."/>
            <person name="Alvarado L."/>
            <person name="Arachchi H.M."/>
            <person name="Berlin A.M."/>
            <person name="Chapman S.B."/>
            <person name="Gainer-Dewar J."/>
            <person name="Goldberg J."/>
            <person name="Griggs A."/>
            <person name="Gujja S."/>
            <person name="Hansen M."/>
            <person name="Howarth C."/>
            <person name="Imamovic A."/>
            <person name="Ireland A."/>
            <person name="Larimer J."/>
            <person name="McCowan C."/>
            <person name="Murphy C."/>
            <person name="Pearson M."/>
            <person name="Poon T.W."/>
            <person name="Priest M."/>
            <person name="Roberts A."/>
            <person name="Saif S."/>
            <person name="Shea T."/>
            <person name="Sisk P."/>
            <person name="Sykes S."/>
            <person name="Wortman J."/>
            <person name="Nusbaum C."/>
            <person name="Birren B."/>
        </authorList>
    </citation>
    <scope>NUCLEOTIDE SEQUENCE [LARGE SCALE GENOMIC DNA]</scope>
    <source>
        <strain evidence="1 2">CBS 119918</strain>
    </source>
</reference>
<gene>
    <name evidence="1" type="ORF">A1O9_02453</name>
</gene>
<evidence type="ECO:0000313" key="2">
    <source>
        <dbReference type="Proteomes" id="UP000027920"/>
    </source>
</evidence>
<dbReference type="EMBL" id="AMGV01000002">
    <property type="protein sequence ID" value="KEF60889.1"/>
    <property type="molecule type" value="Genomic_DNA"/>
</dbReference>
<accession>A0A072PLC6</accession>
<proteinExistence type="predicted"/>
<dbReference type="GeneID" id="25277395"/>
<name>A0A072PLC6_9EURO</name>
<dbReference type="VEuPathDB" id="FungiDB:A1O9_02453"/>
<dbReference type="HOGENOM" id="CLU_041444_0_0_1"/>
<protein>
    <submittedName>
        <fullName evidence="1">Uncharacterized protein</fullName>
    </submittedName>
</protein>
<evidence type="ECO:0000313" key="1">
    <source>
        <dbReference type="EMBL" id="KEF60889.1"/>
    </source>
</evidence>
<keyword evidence="2" id="KW-1185">Reference proteome</keyword>
<organism evidence="1 2">
    <name type="scientific">Exophiala aquamarina CBS 119918</name>
    <dbReference type="NCBI Taxonomy" id="1182545"/>
    <lineage>
        <taxon>Eukaryota</taxon>
        <taxon>Fungi</taxon>
        <taxon>Dikarya</taxon>
        <taxon>Ascomycota</taxon>
        <taxon>Pezizomycotina</taxon>
        <taxon>Eurotiomycetes</taxon>
        <taxon>Chaetothyriomycetidae</taxon>
        <taxon>Chaetothyriales</taxon>
        <taxon>Herpotrichiellaceae</taxon>
        <taxon>Exophiala</taxon>
    </lineage>
</organism>
<dbReference type="AlphaFoldDB" id="A0A072PLC6"/>
<sequence>MHPLLTHVDVRHFQAVRHFLIMDEYDPFIISNPGGPDVLPKRLDGLRVAEEYRKEAIRACHLYVIAKQLGMGGLEELVLRKITEAQFFPYGIKCLLEMAMIVFSRVGVSMPTKLKGERTLSTSHSVSSDAGNGFGNHQNDDDQLEAWLIGNLTTRLQAVLLNHAQLFFRVADVAACKKRGFAVKIFQGKVEEWERDGPDVVAIEDDE</sequence>